<name>A0A6A8A3E7_9HYPH</name>
<evidence type="ECO:0000313" key="2">
    <source>
        <dbReference type="Proteomes" id="UP000435138"/>
    </source>
</evidence>
<comment type="caution">
    <text evidence="1">The sequence shown here is derived from an EMBL/GenBank/DDBJ whole genome shotgun (WGS) entry which is preliminary data.</text>
</comment>
<protein>
    <submittedName>
        <fullName evidence="1">Uncharacterized protein</fullName>
    </submittedName>
</protein>
<dbReference type="RefSeq" id="WP_153353214.1">
    <property type="nucleotide sequence ID" value="NZ_JAYKOO010000005.1"/>
</dbReference>
<accession>A0A6A8A3E7</accession>
<dbReference type="AlphaFoldDB" id="A0A6A8A3E7"/>
<evidence type="ECO:0000313" key="1">
    <source>
        <dbReference type="EMBL" id="MQY45695.1"/>
    </source>
</evidence>
<proteinExistence type="predicted"/>
<reference evidence="1 2" key="1">
    <citation type="submission" date="2019-11" db="EMBL/GenBank/DDBJ databases">
        <title>Genome analysis of Rhizobacterium cereale a novel genus and species isolated from maize roots in North Spain.</title>
        <authorList>
            <person name="Menendez E."/>
            <person name="Flores-Felix J.D."/>
            <person name="Ramirez-Bahena M.-H."/>
            <person name="Igual J.M."/>
            <person name="Garcia-Fraile P."/>
            <person name="Peix A."/>
            <person name="Velazquez E."/>
        </authorList>
    </citation>
    <scope>NUCLEOTIDE SEQUENCE [LARGE SCALE GENOMIC DNA]</scope>
    <source>
        <strain evidence="1 2">RZME27</strain>
    </source>
</reference>
<keyword evidence="2" id="KW-1185">Reference proteome</keyword>
<dbReference type="EMBL" id="WIXI01000036">
    <property type="protein sequence ID" value="MQY45695.1"/>
    <property type="molecule type" value="Genomic_DNA"/>
</dbReference>
<organism evidence="1 2">
    <name type="scientific">Endobacterium cereale</name>
    <dbReference type="NCBI Taxonomy" id="2663029"/>
    <lineage>
        <taxon>Bacteria</taxon>
        <taxon>Pseudomonadati</taxon>
        <taxon>Pseudomonadota</taxon>
        <taxon>Alphaproteobacteria</taxon>
        <taxon>Hyphomicrobiales</taxon>
        <taxon>Rhizobiaceae</taxon>
        <taxon>Endobacterium</taxon>
    </lineage>
</organism>
<sequence length="104" mass="10763">MKFVSSVSMAALAPKAPSGAEAITPLGSASAGDGVTVVHVALSSNDDPQLPRFPDQTPEDMATAQKKIIGNADLVAALNKRDINIDDVVALDHADDGGHIIYVR</sequence>
<gene>
    <name evidence="1" type="ORF">GAO09_06425</name>
</gene>
<dbReference type="Proteomes" id="UP000435138">
    <property type="component" value="Unassembled WGS sequence"/>
</dbReference>